<feature type="transmembrane region" description="Helical" evidence="2">
    <location>
        <begin position="98"/>
        <end position="117"/>
    </location>
</feature>
<evidence type="ECO:0000256" key="1">
    <source>
        <dbReference type="ARBA" id="ARBA00004651"/>
    </source>
</evidence>
<keyword evidence="2" id="KW-0472">Membrane</keyword>
<dbReference type="InterPro" id="IPR013099">
    <property type="entry name" value="K_chnl_dom"/>
</dbReference>
<sequence length="344" mass="37747">MARNKSSATSRLYIKAPRSPERTLLVRLGLLVALVSMILGIFWWDRDGLRDQIDGHVSFGDVAYFTAVTVATVGYGDIVPVTPRARLVDTVLVTPIRLVIWLIFLGTAYELVLQRWLEARRMSRMQSKMNDHLIICGFGHSGQSAAHEAVARGTPPAAVLVLDVDDARLAAAAECGYIGLRGDATREHDLADAGIERAGAVLICLDRDDSAVLAVLTVRQLNKTVRIVCSVSEEENIKLIRQAGADAIIAPAIVGGYLMADSMQSSLIADYIEDLMRSDGRVRLIERLARADEIGKPMRDIGPGLIVRLHRGEQRIGFWEAEAGIVRAGDRLIEIEPRTTPVHR</sequence>
<proteinExistence type="predicted"/>
<name>A0A970B4X3_9GAMM</name>
<keyword evidence="5" id="KW-1185">Reference proteome</keyword>
<dbReference type="EMBL" id="JAAVXB010000001">
    <property type="protein sequence ID" value="NKF20975.1"/>
    <property type="molecule type" value="Genomic_DNA"/>
</dbReference>
<gene>
    <name evidence="4" type="ORF">G7Y82_01515</name>
</gene>
<dbReference type="InterPro" id="IPR003148">
    <property type="entry name" value="RCK_N"/>
</dbReference>
<comment type="subcellular location">
    <subcellularLocation>
        <location evidence="1">Cell membrane</location>
        <topology evidence="1">Multi-pass membrane protein</topology>
    </subcellularLocation>
</comment>
<dbReference type="Gene3D" id="1.10.287.70">
    <property type="match status" value="1"/>
</dbReference>
<dbReference type="RefSeq" id="WP_168146224.1">
    <property type="nucleotide sequence ID" value="NZ_JAAVXB010000001.1"/>
</dbReference>
<dbReference type="GO" id="GO:0005886">
    <property type="term" value="C:plasma membrane"/>
    <property type="evidence" value="ECO:0007669"/>
    <property type="project" value="UniProtKB-SubCell"/>
</dbReference>
<keyword evidence="2" id="KW-0812">Transmembrane</keyword>
<dbReference type="SUPFAM" id="SSF81324">
    <property type="entry name" value="Voltage-gated potassium channels"/>
    <property type="match status" value="1"/>
</dbReference>
<dbReference type="InterPro" id="IPR050721">
    <property type="entry name" value="Trk_Ktr_HKT_K-transport"/>
</dbReference>
<feature type="domain" description="RCK N-terminal" evidence="3">
    <location>
        <begin position="130"/>
        <end position="249"/>
    </location>
</feature>
<protein>
    <submittedName>
        <fullName evidence="4">Potassium channel protein</fullName>
    </submittedName>
</protein>
<dbReference type="PANTHER" id="PTHR43833">
    <property type="entry name" value="POTASSIUM CHANNEL PROTEIN 2-RELATED-RELATED"/>
    <property type="match status" value="1"/>
</dbReference>
<feature type="transmembrane region" description="Helical" evidence="2">
    <location>
        <begin position="24"/>
        <end position="44"/>
    </location>
</feature>
<dbReference type="SUPFAM" id="SSF51735">
    <property type="entry name" value="NAD(P)-binding Rossmann-fold domains"/>
    <property type="match status" value="1"/>
</dbReference>
<dbReference type="GO" id="GO:0006813">
    <property type="term" value="P:potassium ion transport"/>
    <property type="evidence" value="ECO:0007669"/>
    <property type="project" value="InterPro"/>
</dbReference>
<evidence type="ECO:0000259" key="3">
    <source>
        <dbReference type="PROSITE" id="PS51201"/>
    </source>
</evidence>
<evidence type="ECO:0000313" key="4">
    <source>
        <dbReference type="EMBL" id="NKF20975.1"/>
    </source>
</evidence>
<dbReference type="Proteomes" id="UP000653472">
    <property type="component" value="Unassembled WGS sequence"/>
</dbReference>
<dbReference type="PANTHER" id="PTHR43833:SF9">
    <property type="entry name" value="POTASSIUM CHANNEL PROTEIN YUGO-RELATED"/>
    <property type="match status" value="1"/>
</dbReference>
<comment type="caution">
    <text evidence="4">The sequence shown here is derived from an EMBL/GenBank/DDBJ whole genome shotgun (WGS) entry which is preliminary data.</text>
</comment>
<dbReference type="GO" id="GO:0034220">
    <property type="term" value="P:monoatomic ion transmembrane transport"/>
    <property type="evidence" value="ECO:0007669"/>
    <property type="project" value="UniProtKB-KW"/>
</dbReference>
<dbReference type="PROSITE" id="PS51201">
    <property type="entry name" value="RCK_N"/>
    <property type="match status" value="1"/>
</dbReference>
<keyword evidence="4" id="KW-0407">Ion channel</keyword>
<dbReference type="InterPro" id="IPR036291">
    <property type="entry name" value="NAD(P)-bd_dom_sf"/>
</dbReference>
<dbReference type="Pfam" id="PF07885">
    <property type="entry name" value="Ion_trans_2"/>
    <property type="match status" value="1"/>
</dbReference>
<keyword evidence="4" id="KW-0406">Ion transport</keyword>
<accession>A0A970B4X3</accession>
<organism evidence="4 5">
    <name type="scientific">Solimonas marina</name>
    <dbReference type="NCBI Taxonomy" id="2714601"/>
    <lineage>
        <taxon>Bacteria</taxon>
        <taxon>Pseudomonadati</taxon>
        <taxon>Pseudomonadota</taxon>
        <taxon>Gammaproteobacteria</taxon>
        <taxon>Nevskiales</taxon>
        <taxon>Nevskiaceae</taxon>
        <taxon>Solimonas</taxon>
    </lineage>
</organism>
<dbReference type="AlphaFoldDB" id="A0A970B4X3"/>
<reference evidence="4" key="1">
    <citation type="submission" date="2020-03" db="EMBL/GenBank/DDBJ databases">
        <title>Solimonas marina sp. nov., isolated from deep seawater of the Pacific Ocean.</title>
        <authorList>
            <person name="Liu X."/>
            <person name="Lai Q."/>
            <person name="Sun F."/>
            <person name="Gai Y."/>
            <person name="Li G."/>
            <person name="Shao Z."/>
        </authorList>
    </citation>
    <scope>NUCLEOTIDE SEQUENCE</scope>
    <source>
        <strain evidence="4">C16B3</strain>
    </source>
</reference>
<evidence type="ECO:0000256" key="2">
    <source>
        <dbReference type="SAM" id="Phobius"/>
    </source>
</evidence>
<dbReference type="Pfam" id="PF02254">
    <property type="entry name" value="TrkA_N"/>
    <property type="match status" value="1"/>
</dbReference>
<evidence type="ECO:0000313" key="5">
    <source>
        <dbReference type="Proteomes" id="UP000653472"/>
    </source>
</evidence>
<dbReference type="Gene3D" id="3.40.50.720">
    <property type="entry name" value="NAD(P)-binding Rossmann-like Domain"/>
    <property type="match status" value="1"/>
</dbReference>
<keyword evidence="4" id="KW-0813">Transport</keyword>
<keyword evidence="2" id="KW-1133">Transmembrane helix</keyword>